<dbReference type="SUPFAM" id="SSF52833">
    <property type="entry name" value="Thioredoxin-like"/>
    <property type="match status" value="1"/>
</dbReference>
<dbReference type="RefSeq" id="WP_013682611.1">
    <property type="nucleotide sequence ID" value="NC_015318.1"/>
</dbReference>
<dbReference type="STRING" id="760142.Hipma_1635"/>
<dbReference type="AlphaFoldDB" id="F2LUJ5"/>
<dbReference type="CDD" id="cd02966">
    <property type="entry name" value="TlpA_like_family"/>
    <property type="match status" value="1"/>
</dbReference>
<feature type="chain" id="PRO_5003281460" evidence="1">
    <location>
        <begin position="21"/>
        <end position="160"/>
    </location>
</feature>
<gene>
    <name evidence="3" type="ordered locus">Hipma_1635</name>
</gene>
<reference evidence="3 4" key="1">
    <citation type="journal article" date="2011" name="Stand. Genomic Sci.">
        <title>Complete genome sequence of the thermophilic sulfur-reducer Hippea maritima type strain (MH(2)).</title>
        <authorList>
            <person name="Huntemann M."/>
            <person name="Lu M."/>
            <person name="Nolan M."/>
            <person name="Lapidus A."/>
            <person name="Lucas S."/>
            <person name="Hammon N."/>
            <person name="Deshpande S."/>
            <person name="Cheng J.F."/>
            <person name="Tapia R."/>
            <person name="Han C."/>
            <person name="Goodwin L."/>
            <person name="Pitluck S."/>
            <person name="Liolios K."/>
            <person name="Pagani I."/>
            <person name="Ivanova N."/>
            <person name="Ovchinikova G."/>
            <person name="Pati A."/>
            <person name="Chen A."/>
            <person name="Palaniappan K."/>
            <person name="Land M."/>
            <person name="Hauser L."/>
            <person name="Jeffries C.D."/>
            <person name="Detter J.C."/>
            <person name="Brambilla E.M."/>
            <person name="Rohde M."/>
            <person name="Spring S."/>
            <person name="Goker M."/>
            <person name="Woyke T."/>
            <person name="Bristow J."/>
            <person name="Eisen J.A."/>
            <person name="Markowitz V."/>
            <person name="Hugenholtz P."/>
            <person name="Kyrpides N.C."/>
            <person name="Klenk H.P."/>
            <person name="Mavromatis K."/>
        </authorList>
    </citation>
    <scope>NUCLEOTIDE SEQUENCE [LARGE SCALE GENOMIC DNA]</scope>
    <source>
        <strain evidence="4">ATCC 700847 / DSM 10411 / MH2</strain>
    </source>
</reference>
<dbReference type="eggNOG" id="COG0526">
    <property type="taxonomic scope" value="Bacteria"/>
</dbReference>
<dbReference type="InterPro" id="IPR036249">
    <property type="entry name" value="Thioredoxin-like_sf"/>
</dbReference>
<dbReference type="InParanoid" id="F2LUJ5"/>
<dbReference type="Proteomes" id="UP000008139">
    <property type="component" value="Chromosome"/>
</dbReference>
<evidence type="ECO:0000313" key="4">
    <source>
        <dbReference type="Proteomes" id="UP000008139"/>
    </source>
</evidence>
<dbReference type="OrthoDB" id="9813820at2"/>
<feature type="signal peptide" evidence="1">
    <location>
        <begin position="1"/>
        <end position="20"/>
    </location>
</feature>
<dbReference type="HOGENOM" id="CLU_1649806_0_0_7"/>
<name>F2LUJ5_HIPMA</name>
<dbReference type="EMBL" id="CP002606">
    <property type="protein sequence ID" value="AEA34585.1"/>
    <property type="molecule type" value="Genomic_DNA"/>
</dbReference>
<organism evidence="3 4">
    <name type="scientific">Hippea maritima (strain ATCC 700847 / DSM 10411 / MH2)</name>
    <dbReference type="NCBI Taxonomy" id="760142"/>
    <lineage>
        <taxon>Bacteria</taxon>
        <taxon>Pseudomonadati</taxon>
        <taxon>Campylobacterota</taxon>
        <taxon>Desulfurellia</taxon>
        <taxon>Desulfurellales</taxon>
        <taxon>Hippeaceae</taxon>
        <taxon>Hippea</taxon>
    </lineage>
</organism>
<sequence>MRKVALIFLFTILLAGISQAKTVQMGLDSPYFGNSKHIDVADFVGKKPLVLIFFYPECTPCEKSVPVLNNLYKTYKDKIYIIGISLSRDRYEIGDFIKENHPLYPIYRISDKGDLRNVGGILATPTVVVIDKNGKVAKKLIGKHGCSYLKKTIDKIIKEG</sequence>
<reference evidence="4" key="2">
    <citation type="submission" date="2011-03" db="EMBL/GenBank/DDBJ databases">
        <title>The complete genome of Hippea maritima DSM 10411.</title>
        <authorList>
            <consortium name="US DOE Joint Genome Institute (JGI-PGF)"/>
            <person name="Lucas S."/>
            <person name="Copeland A."/>
            <person name="Lapidus A."/>
            <person name="Bruce D."/>
            <person name="Goodwin L."/>
            <person name="Pitluck S."/>
            <person name="Peters L."/>
            <person name="Kyrpides N."/>
            <person name="Mavromatis K."/>
            <person name="Pagani I."/>
            <person name="Ivanova N."/>
            <person name="Mikhailova N."/>
            <person name="Lu M."/>
            <person name="Detter J.C."/>
            <person name="Tapia R."/>
            <person name="Han C."/>
            <person name="Land M."/>
            <person name="Hauser L."/>
            <person name="Markowitz V."/>
            <person name="Cheng J.-F."/>
            <person name="Hugenholtz P."/>
            <person name="Woyke T."/>
            <person name="Wu D."/>
            <person name="Spring S."/>
            <person name="Schroeder M."/>
            <person name="Brambilla E."/>
            <person name="Klenk H.-P."/>
            <person name="Eisen J.A."/>
        </authorList>
    </citation>
    <scope>NUCLEOTIDE SEQUENCE [LARGE SCALE GENOMIC DNA]</scope>
    <source>
        <strain evidence="4">ATCC 700847 / DSM 10411 / MH2</strain>
    </source>
</reference>
<dbReference type="PANTHER" id="PTHR42852">
    <property type="entry name" value="THIOL:DISULFIDE INTERCHANGE PROTEIN DSBE"/>
    <property type="match status" value="1"/>
</dbReference>
<dbReference type="Gene3D" id="3.40.30.10">
    <property type="entry name" value="Glutaredoxin"/>
    <property type="match status" value="1"/>
</dbReference>
<protein>
    <submittedName>
        <fullName evidence="3">Redoxin domain protein</fullName>
    </submittedName>
</protein>
<dbReference type="PANTHER" id="PTHR42852:SF17">
    <property type="entry name" value="THIOREDOXIN-LIKE PROTEIN HI_1115"/>
    <property type="match status" value="1"/>
</dbReference>
<dbReference type="PROSITE" id="PS51352">
    <property type="entry name" value="THIOREDOXIN_2"/>
    <property type="match status" value="1"/>
</dbReference>
<dbReference type="InterPro" id="IPR012336">
    <property type="entry name" value="Thioredoxin-like_fold"/>
</dbReference>
<keyword evidence="4" id="KW-1185">Reference proteome</keyword>
<feature type="domain" description="Thioredoxin" evidence="2">
    <location>
        <begin position="14"/>
        <end position="158"/>
    </location>
</feature>
<evidence type="ECO:0000313" key="3">
    <source>
        <dbReference type="EMBL" id="AEA34585.1"/>
    </source>
</evidence>
<keyword evidence="1" id="KW-0732">Signal</keyword>
<accession>F2LUJ5</accession>
<dbReference type="KEGG" id="hmr:Hipma_1635"/>
<proteinExistence type="predicted"/>
<dbReference type="InterPro" id="IPR013766">
    <property type="entry name" value="Thioredoxin_domain"/>
</dbReference>
<evidence type="ECO:0000256" key="1">
    <source>
        <dbReference type="SAM" id="SignalP"/>
    </source>
</evidence>
<evidence type="ECO:0000259" key="2">
    <source>
        <dbReference type="PROSITE" id="PS51352"/>
    </source>
</evidence>
<dbReference type="InterPro" id="IPR050553">
    <property type="entry name" value="Thioredoxin_ResA/DsbE_sf"/>
</dbReference>
<dbReference type="Pfam" id="PF13905">
    <property type="entry name" value="Thioredoxin_8"/>
    <property type="match status" value="1"/>
</dbReference>